<proteinExistence type="predicted"/>
<evidence type="ECO:0000313" key="2">
    <source>
        <dbReference type="Proteomes" id="UP000094385"/>
    </source>
</evidence>
<organism evidence="1 2">
    <name type="scientific">Lipomyces starkeyi NRRL Y-11557</name>
    <dbReference type="NCBI Taxonomy" id="675824"/>
    <lineage>
        <taxon>Eukaryota</taxon>
        <taxon>Fungi</taxon>
        <taxon>Dikarya</taxon>
        <taxon>Ascomycota</taxon>
        <taxon>Saccharomycotina</taxon>
        <taxon>Lipomycetes</taxon>
        <taxon>Lipomycetales</taxon>
        <taxon>Lipomycetaceae</taxon>
        <taxon>Lipomyces</taxon>
    </lineage>
</organism>
<keyword evidence="2" id="KW-1185">Reference proteome</keyword>
<dbReference type="AlphaFoldDB" id="A0A1E3Q196"/>
<protein>
    <submittedName>
        <fullName evidence="1">Uncharacterized protein</fullName>
    </submittedName>
</protein>
<dbReference type="EMBL" id="KV454297">
    <property type="protein sequence ID" value="ODQ71441.1"/>
    <property type="molecule type" value="Genomic_DNA"/>
</dbReference>
<dbReference type="Proteomes" id="UP000094385">
    <property type="component" value="Unassembled WGS sequence"/>
</dbReference>
<reference evidence="1 2" key="1">
    <citation type="journal article" date="2016" name="Proc. Natl. Acad. Sci. U.S.A.">
        <title>Comparative genomics of biotechnologically important yeasts.</title>
        <authorList>
            <person name="Riley R."/>
            <person name="Haridas S."/>
            <person name="Wolfe K.H."/>
            <person name="Lopes M.R."/>
            <person name="Hittinger C.T."/>
            <person name="Goeker M."/>
            <person name="Salamov A.A."/>
            <person name="Wisecaver J.H."/>
            <person name="Long T.M."/>
            <person name="Calvey C.H."/>
            <person name="Aerts A.L."/>
            <person name="Barry K.W."/>
            <person name="Choi C."/>
            <person name="Clum A."/>
            <person name="Coughlan A.Y."/>
            <person name="Deshpande S."/>
            <person name="Douglass A.P."/>
            <person name="Hanson S.J."/>
            <person name="Klenk H.-P."/>
            <person name="LaButti K.M."/>
            <person name="Lapidus A."/>
            <person name="Lindquist E.A."/>
            <person name="Lipzen A.M."/>
            <person name="Meier-Kolthoff J.P."/>
            <person name="Ohm R.A."/>
            <person name="Otillar R.P."/>
            <person name="Pangilinan J.L."/>
            <person name="Peng Y."/>
            <person name="Rokas A."/>
            <person name="Rosa C.A."/>
            <person name="Scheuner C."/>
            <person name="Sibirny A.A."/>
            <person name="Slot J.C."/>
            <person name="Stielow J.B."/>
            <person name="Sun H."/>
            <person name="Kurtzman C.P."/>
            <person name="Blackwell M."/>
            <person name="Grigoriev I.V."/>
            <person name="Jeffries T.W."/>
        </authorList>
    </citation>
    <scope>NUCLEOTIDE SEQUENCE [LARGE SCALE GENOMIC DNA]</scope>
    <source>
        <strain evidence="1 2">NRRL Y-11557</strain>
    </source>
</reference>
<evidence type="ECO:0000313" key="1">
    <source>
        <dbReference type="EMBL" id="ODQ71441.1"/>
    </source>
</evidence>
<sequence>MSIIIGAIKWPLYIRKGRIVPIIVAVLFLLKPISAYIHGTLCIYGVFFAESIYFDGSVQSVDEEDALLVYQEGVDLAQVLSSSYLLIHGFEGSTNVPVIFEVGVHVCTLHGSWFWNFDQIPPPIPYVTNITCPGTDRVWVITSSDPEYRGLITTGNVSPADPRDTAGEYYNLFGKYCGSY</sequence>
<dbReference type="OrthoDB" id="10436392at2759"/>
<gene>
    <name evidence="1" type="ORF">LIPSTDRAFT_323022</name>
</gene>
<name>A0A1E3Q196_LIPST</name>
<accession>A0A1E3Q196</accession>